<dbReference type="InterPro" id="IPR020941">
    <property type="entry name" value="SUFU-like_domain"/>
</dbReference>
<organism evidence="3 4">
    <name type="scientific">Brevibacillus laterosporus</name>
    <name type="common">Bacillus laterosporus</name>
    <dbReference type="NCBI Taxonomy" id="1465"/>
    <lineage>
        <taxon>Bacteria</taxon>
        <taxon>Bacillati</taxon>
        <taxon>Bacillota</taxon>
        <taxon>Bacilli</taxon>
        <taxon>Bacillales</taxon>
        <taxon>Paenibacillaceae</taxon>
        <taxon>Brevibacillus</taxon>
    </lineage>
</organism>
<evidence type="ECO:0000256" key="1">
    <source>
        <dbReference type="SAM" id="MobiDB-lite"/>
    </source>
</evidence>
<feature type="compositionally biased region" description="Basic and acidic residues" evidence="1">
    <location>
        <begin position="62"/>
        <end position="77"/>
    </location>
</feature>
<evidence type="ECO:0000259" key="2">
    <source>
        <dbReference type="Pfam" id="PF05076"/>
    </source>
</evidence>
<proteinExistence type="predicted"/>
<dbReference type="AlphaFoldDB" id="A0A518V2W0"/>
<evidence type="ECO:0000313" key="3">
    <source>
        <dbReference type="EMBL" id="QDX91318.1"/>
    </source>
</evidence>
<reference evidence="3 4" key="1">
    <citation type="submission" date="2018-11" db="EMBL/GenBank/DDBJ databases">
        <title>Phylogenetic determinants of toxin gene distribution in genomes of Brevibacillus laterosporus.</title>
        <authorList>
            <person name="Glare T.R."/>
            <person name="Durrant A."/>
            <person name="Berry C."/>
            <person name="Palma L."/>
            <person name="Ormskirk M."/>
            <person name="Cox M.O."/>
        </authorList>
    </citation>
    <scope>NUCLEOTIDE SEQUENCE [LARGE SCALE GENOMIC DNA]</scope>
    <source>
        <strain evidence="3 4">1821L</strain>
    </source>
</reference>
<dbReference type="OrthoDB" id="2476027at2"/>
<name>A0A518V2W0_BRELA</name>
<gene>
    <name evidence="3" type="ORF">EEL30_02330</name>
</gene>
<feature type="region of interest" description="Disordered" evidence="1">
    <location>
        <begin position="50"/>
        <end position="77"/>
    </location>
</feature>
<dbReference type="Pfam" id="PF05076">
    <property type="entry name" value="SUFU"/>
    <property type="match status" value="1"/>
</dbReference>
<feature type="domain" description="Suppressor of fused-like" evidence="2">
    <location>
        <begin position="115"/>
        <end position="253"/>
    </location>
</feature>
<accession>A0A518V2W0</accession>
<sequence>MFLFKMLLLMISFLLLLFFLYTLSKKKERAKQPEMLKVWTGVVEQAVAVAERQPQPESTQQLKEHRYPDSYKGEQKNKQADVSLRKWIKSHYQMFFFDEPVAKFSAHENKDEVTVLLYACNRKRGWFTYATCGCAEKNGAEYMISTYEKQQELPILIEQIIEQALELGSSSFGQLFPCCRPFGAHHGFTHVICLSPVFEPEGFAHFTNGKKLVSIFMLVPLWRSEADFVKQNGWPELEAIFMENDVNTLEWNRASVI</sequence>
<evidence type="ECO:0000313" key="4">
    <source>
        <dbReference type="Proteomes" id="UP000319432"/>
    </source>
</evidence>
<protein>
    <submittedName>
        <fullName evidence="3">Suppressor of fused domain protein</fullName>
    </submittedName>
</protein>
<keyword evidence="4" id="KW-1185">Reference proteome</keyword>
<dbReference type="Proteomes" id="UP000319432">
    <property type="component" value="Chromosome"/>
</dbReference>
<dbReference type="EMBL" id="CP033464">
    <property type="protein sequence ID" value="QDX91318.1"/>
    <property type="molecule type" value="Genomic_DNA"/>
</dbReference>